<keyword evidence="5" id="KW-1185">Reference proteome</keyword>
<dbReference type="PANTHER" id="PTHR42749">
    <property type="entry name" value="CELL SHAPE-DETERMINING PROTEIN MREB"/>
    <property type="match status" value="1"/>
</dbReference>
<dbReference type="Proteomes" id="UP000642070">
    <property type="component" value="Unassembled WGS sequence"/>
</dbReference>
<dbReference type="RefSeq" id="WP_190251697.1">
    <property type="nucleotide sequence ID" value="NZ_BMPI01000020.1"/>
</dbReference>
<comment type="similarity">
    <text evidence="1">Belongs to the heat shock protein 70 family.</text>
</comment>
<dbReference type="AlphaFoldDB" id="A0A917TT72"/>
<dbReference type="Gene3D" id="3.90.640.10">
    <property type="entry name" value="Actin, Chain A, domain 4"/>
    <property type="match status" value="1"/>
</dbReference>
<sequence>MDALTDAKYVVGLDLGDGESTIAWQAIDGDAPIEVYQRPNGEVGVLSALATKPPVGRVVGVDAVATPGVVHFSVNFKRRPNAKEVKSPPYVVFARTLLNEFFAKHRDIQSQCVVYIGHPSGWSTHSVELYRGYLDQLGDKGALIQVVSEAHSALVHASDRQTGQLPQYDRTVLVVDIGSSTTDLTLVSAGEPRNLPLGADLGCAAIDRAIAAQLAVLAAGPSFDQALASDGGEDFLRLVARRIKEGSFLGWKAHVRSLAGGDQRWQPLIDGALKVARRVDQRAIVKQWADQFRAMLHQARLEYVHTPPDQIILTGGGSRMRFTRDICAEVFSGSRVDNDREPQLSVARGLVANGRYRIRVARFRDDIGAILKRPELDEVLNGEVVNAFQAIRSAMAEKAMTDEDVLVAAFLSGTSGDASEASYTRRLVGQLLEQRVHQITRNLVPECQRVCRQHGIPSDFEITLPELHDVVYSELARALLAPLGAVGDHGRDITIPSIPQTGVDALGKTASRVLTSRLSGNVEIGRFARVTGNVDKAVLAGVVLAYAGMATVKGALWVHEKVRQSRARRKLRDAILAMELTAGSRQAIIARVRTAVALPLERKAQEVERALA</sequence>
<keyword evidence="3" id="KW-0812">Transmembrane</keyword>
<dbReference type="InterPro" id="IPR043129">
    <property type="entry name" value="ATPase_NBD"/>
</dbReference>
<keyword evidence="2" id="KW-0346">Stress response</keyword>
<proteinExistence type="inferred from homology"/>
<reference evidence="4" key="1">
    <citation type="journal article" date="2014" name="Int. J. Syst. Evol. Microbiol.">
        <title>Complete genome sequence of Corynebacterium casei LMG S-19264T (=DSM 44701T), isolated from a smear-ripened cheese.</title>
        <authorList>
            <consortium name="US DOE Joint Genome Institute (JGI-PGF)"/>
            <person name="Walter F."/>
            <person name="Albersmeier A."/>
            <person name="Kalinowski J."/>
            <person name="Ruckert C."/>
        </authorList>
    </citation>
    <scope>NUCLEOTIDE SEQUENCE</scope>
    <source>
        <strain evidence="4">JCM 19831</strain>
    </source>
</reference>
<dbReference type="InterPro" id="IPR018181">
    <property type="entry name" value="Heat_shock_70_CS"/>
</dbReference>
<dbReference type="PANTHER" id="PTHR42749:SF1">
    <property type="entry name" value="CELL SHAPE-DETERMINING PROTEIN MREB"/>
    <property type="match status" value="1"/>
</dbReference>
<gene>
    <name evidence="4" type="ORF">GCM10007977_043090</name>
</gene>
<feature type="transmembrane region" description="Helical" evidence="3">
    <location>
        <begin position="537"/>
        <end position="558"/>
    </location>
</feature>
<evidence type="ECO:0000256" key="2">
    <source>
        <dbReference type="ARBA" id="ARBA00023016"/>
    </source>
</evidence>
<evidence type="ECO:0000256" key="1">
    <source>
        <dbReference type="ARBA" id="ARBA00007381"/>
    </source>
</evidence>
<dbReference type="CDD" id="cd10170">
    <property type="entry name" value="ASKHA_NBD_HSP70"/>
    <property type="match status" value="1"/>
</dbReference>
<accession>A0A917TT72</accession>
<dbReference type="Gene3D" id="3.30.420.40">
    <property type="match status" value="2"/>
</dbReference>
<comment type="caution">
    <text evidence="4">The sequence shown here is derived from an EMBL/GenBank/DDBJ whole genome shotgun (WGS) entry which is preliminary data.</text>
</comment>
<organism evidence="4 5">
    <name type="scientific">Dactylosporangium sucinum</name>
    <dbReference type="NCBI Taxonomy" id="1424081"/>
    <lineage>
        <taxon>Bacteria</taxon>
        <taxon>Bacillati</taxon>
        <taxon>Actinomycetota</taxon>
        <taxon>Actinomycetes</taxon>
        <taxon>Micromonosporales</taxon>
        <taxon>Micromonosporaceae</taxon>
        <taxon>Dactylosporangium</taxon>
    </lineage>
</organism>
<evidence type="ECO:0000313" key="4">
    <source>
        <dbReference type="EMBL" id="GGM37037.1"/>
    </source>
</evidence>
<dbReference type="SUPFAM" id="SSF53067">
    <property type="entry name" value="Actin-like ATPase domain"/>
    <property type="match status" value="1"/>
</dbReference>
<keyword evidence="3" id="KW-0472">Membrane</keyword>
<dbReference type="EMBL" id="BMPI01000020">
    <property type="protein sequence ID" value="GGM37037.1"/>
    <property type="molecule type" value="Genomic_DNA"/>
</dbReference>
<evidence type="ECO:0000256" key="3">
    <source>
        <dbReference type="SAM" id="Phobius"/>
    </source>
</evidence>
<protein>
    <submittedName>
        <fullName evidence="4">Uncharacterized protein</fullName>
    </submittedName>
</protein>
<keyword evidence="3" id="KW-1133">Transmembrane helix</keyword>
<name>A0A917TT72_9ACTN</name>
<dbReference type="PROSITE" id="PS00329">
    <property type="entry name" value="HSP70_2"/>
    <property type="match status" value="1"/>
</dbReference>
<evidence type="ECO:0000313" key="5">
    <source>
        <dbReference type="Proteomes" id="UP000642070"/>
    </source>
</evidence>
<reference evidence="4" key="2">
    <citation type="submission" date="2020-09" db="EMBL/GenBank/DDBJ databases">
        <authorList>
            <person name="Sun Q."/>
            <person name="Ohkuma M."/>
        </authorList>
    </citation>
    <scope>NUCLEOTIDE SEQUENCE</scope>
    <source>
        <strain evidence="4">JCM 19831</strain>
    </source>
</reference>